<evidence type="ECO:0000313" key="2">
    <source>
        <dbReference type="EMBL" id="CAG8463462.1"/>
    </source>
</evidence>
<gene>
    <name evidence="2" type="ORF">GMARGA_LOCUS421</name>
</gene>
<organism evidence="2 3">
    <name type="scientific">Gigaspora margarita</name>
    <dbReference type="NCBI Taxonomy" id="4874"/>
    <lineage>
        <taxon>Eukaryota</taxon>
        <taxon>Fungi</taxon>
        <taxon>Fungi incertae sedis</taxon>
        <taxon>Mucoromycota</taxon>
        <taxon>Glomeromycotina</taxon>
        <taxon>Glomeromycetes</taxon>
        <taxon>Diversisporales</taxon>
        <taxon>Gigasporaceae</taxon>
        <taxon>Gigaspora</taxon>
    </lineage>
</organism>
<dbReference type="InterPro" id="IPR015915">
    <property type="entry name" value="Kelch-typ_b-propeller"/>
</dbReference>
<dbReference type="Proteomes" id="UP000789901">
    <property type="component" value="Unassembled WGS sequence"/>
</dbReference>
<accession>A0ABM8VWF5</accession>
<name>A0ABM8VWF5_GIGMA</name>
<sequence length="273" mass="30833">MLYFRYYIFAFLLNFILTFADFVPPVRRGHTSVLVDKKLYFTGGFNKNAGNMNDFFYLDVSKHFTITALPWNDLNFTGSLQNAYISYIPACSGGHFNDFIFIFGVLYNNFANVSFTYIFDISQQQWTIRNEPIKSKLFSCAKFYNGLSNATNAPSDILAYCAITLPDDTILYIGGTYGGGDPVPMNQSFLCDTESDKWKILVLFGGVNDNVILGDLWILNIESYQWSAGNISNPNGLTLWSHTANLVDNYMIVAFGQSTVDEPSQRIFMLDVS</sequence>
<keyword evidence="3" id="KW-1185">Reference proteome</keyword>
<dbReference type="PANTHER" id="PTHR23244">
    <property type="entry name" value="KELCH REPEAT DOMAIN"/>
    <property type="match status" value="1"/>
</dbReference>
<keyword evidence="1" id="KW-1133">Transmembrane helix</keyword>
<proteinExistence type="predicted"/>
<evidence type="ECO:0000256" key="1">
    <source>
        <dbReference type="SAM" id="Phobius"/>
    </source>
</evidence>
<reference evidence="2 3" key="1">
    <citation type="submission" date="2021-06" db="EMBL/GenBank/DDBJ databases">
        <authorList>
            <person name="Kallberg Y."/>
            <person name="Tangrot J."/>
            <person name="Rosling A."/>
        </authorList>
    </citation>
    <scope>NUCLEOTIDE SEQUENCE [LARGE SCALE GENOMIC DNA]</scope>
    <source>
        <strain evidence="2 3">120-4 pot B 10/14</strain>
    </source>
</reference>
<dbReference type="EMBL" id="CAJVQB010000072">
    <property type="protein sequence ID" value="CAG8463462.1"/>
    <property type="molecule type" value="Genomic_DNA"/>
</dbReference>
<dbReference type="PANTHER" id="PTHR23244:SF471">
    <property type="entry name" value="GUANINE NUCLEOTIDE-BINDING PROTEIN SUBUNIT BETA 1-RELATED"/>
    <property type="match status" value="1"/>
</dbReference>
<protein>
    <submittedName>
        <fullName evidence="2">20677_t:CDS:1</fullName>
    </submittedName>
</protein>
<dbReference type="SUPFAM" id="SSF117281">
    <property type="entry name" value="Kelch motif"/>
    <property type="match status" value="1"/>
</dbReference>
<evidence type="ECO:0000313" key="3">
    <source>
        <dbReference type="Proteomes" id="UP000789901"/>
    </source>
</evidence>
<keyword evidence="1" id="KW-0812">Transmembrane</keyword>
<keyword evidence="1" id="KW-0472">Membrane</keyword>
<dbReference type="Gene3D" id="2.120.10.80">
    <property type="entry name" value="Kelch-type beta propeller"/>
    <property type="match status" value="2"/>
</dbReference>
<feature type="transmembrane region" description="Helical" evidence="1">
    <location>
        <begin position="6"/>
        <end position="23"/>
    </location>
</feature>
<comment type="caution">
    <text evidence="2">The sequence shown here is derived from an EMBL/GenBank/DDBJ whole genome shotgun (WGS) entry which is preliminary data.</text>
</comment>